<dbReference type="AlphaFoldDB" id="A0A0F9C2F1"/>
<sequence>MAIETKDAERLAGEGRSIATLAAALSNCVALGYKMQASDLLRSLDAALADARHLTQDIIKSAKE</sequence>
<reference evidence="1" key="1">
    <citation type="journal article" date="2015" name="Nature">
        <title>Complex archaea that bridge the gap between prokaryotes and eukaryotes.</title>
        <authorList>
            <person name="Spang A."/>
            <person name="Saw J.H."/>
            <person name="Jorgensen S.L."/>
            <person name="Zaremba-Niedzwiedzka K."/>
            <person name="Martijn J."/>
            <person name="Lind A.E."/>
            <person name="van Eijk R."/>
            <person name="Schleper C."/>
            <person name="Guy L."/>
            <person name="Ettema T.J."/>
        </authorList>
    </citation>
    <scope>NUCLEOTIDE SEQUENCE</scope>
</reference>
<accession>A0A0F9C2F1</accession>
<comment type="caution">
    <text evidence="1">The sequence shown here is derived from an EMBL/GenBank/DDBJ whole genome shotgun (WGS) entry which is preliminary data.</text>
</comment>
<organism evidence="1">
    <name type="scientific">marine sediment metagenome</name>
    <dbReference type="NCBI Taxonomy" id="412755"/>
    <lineage>
        <taxon>unclassified sequences</taxon>
        <taxon>metagenomes</taxon>
        <taxon>ecological metagenomes</taxon>
    </lineage>
</organism>
<dbReference type="EMBL" id="LAZR01035122">
    <property type="protein sequence ID" value="KKL28365.1"/>
    <property type="molecule type" value="Genomic_DNA"/>
</dbReference>
<name>A0A0F9C2F1_9ZZZZ</name>
<proteinExistence type="predicted"/>
<evidence type="ECO:0000313" key="1">
    <source>
        <dbReference type="EMBL" id="KKL28365.1"/>
    </source>
</evidence>
<protein>
    <submittedName>
        <fullName evidence="1">Uncharacterized protein</fullName>
    </submittedName>
</protein>
<gene>
    <name evidence="1" type="ORF">LCGC14_2375860</name>
</gene>